<evidence type="ECO:0000313" key="1">
    <source>
        <dbReference type="EMBL" id="GAG01501.1"/>
    </source>
</evidence>
<accession>X0VLV8</accession>
<dbReference type="AlphaFoldDB" id="X0VLV8"/>
<name>X0VLV8_9ZZZZ</name>
<comment type="caution">
    <text evidence="1">The sequence shown here is derived from an EMBL/GenBank/DDBJ whole genome shotgun (WGS) entry which is preliminary data.</text>
</comment>
<feature type="non-terminal residue" evidence="1">
    <location>
        <position position="153"/>
    </location>
</feature>
<sequence>MKKLIYLIVLTLILGLVLTGCLLSNVGQVPTTGQSGIAYLTKHTEGDPQKIDLLAGQTLNVGEVKVWNDTEKLYIQYVVDAPWEMTGSHLYVGQADPVGFPSTPGQFPYSPGMEKSPSPSALYDDATMTYTIPLDEIYDYEFEGKGQGKGLNA</sequence>
<reference evidence="1" key="1">
    <citation type="journal article" date="2014" name="Front. Microbiol.">
        <title>High frequency of phylogenetically diverse reductive dehalogenase-homologous genes in deep subseafloor sedimentary metagenomes.</title>
        <authorList>
            <person name="Kawai M."/>
            <person name="Futagami T."/>
            <person name="Toyoda A."/>
            <person name="Takaki Y."/>
            <person name="Nishi S."/>
            <person name="Hori S."/>
            <person name="Arai W."/>
            <person name="Tsubouchi T."/>
            <person name="Morono Y."/>
            <person name="Uchiyama I."/>
            <person name="Ito T."/>
            <person name="Fujiyama A."/>
            <person name="Inagaki F."/>
            <person name="Takami H."/>
        </authorList>
    </citation>
    <scope>NUCLEOTIDE SEQUENCE</scope>
    <source>
        <strain evidence="1">Expedition CK06-06</strain>
    </source>
</reference>
<gene>
    <name evidence="1" type="ORF">S01H1_39859</name>
</gene>
<dbReference type="PROSITE" id="PS51257">
    <property type="entry name" value="PROKAR_LIPOPROTEIN"/>
    <property type="match status" value="1"/>
</dbReference>
<organism evidence="1">
    <name type="scientific">marine sediment metagenome</name>
    <dbReference type="NCBI Taxonomy" id="412755"/>
    <lineage>
        <taxon>unclassified sequences</taxon>
        <taxon>metagenomes</taxon>
        <taxon>ecological metagenomes</taxon>
    </lineage>
</organism>
<proteinExistence type="predicted"/>
<dbReference type="EMBL" id="BARS01025197">
    <property type="protein sequence ID" value="GAG01501.1"/>
    <property type="molecule type" value="Genomic_DNA"/>
</dbReference>
<protein>
    <submittedName>
        <fullName evidence="1">Uncharacterized protein</fullName>
    </submittedName>
</protein>